<keyword evidence="2" id="KW-1185">Reference proteome</keyword>
<dbReference type="Proteomes" id="UP000006334">
    <property type="component" value="Unassembled WGS sequence"/>
</dbReference>
<proteinExistence type="predicted"/>
<sequence length="178" mass="20775">MALKPTIYKFRISLSNMDRHHYDNLNLIVAKHPSETEQRMMARILAFCIEAQEGLALTKGLSEIDEPDIWLKQPNDEIEHWIEIGEPDVEPVKKATRLASNVKVYSFNTKSEVWWQQSESKFKQLNAHFYRFNWQHICILTELIERTMDMSVTISDQSAYIATSLGECEIPWDELQSA</sequence>
<accession>K6XQS4</accession>
<evidence type="ECO:0000313" key="1">
    <source>
        <dbReference type="EMBL" id="GAC14041.1"/>
    </source>
</evidence>
<dbReference type="InterPro" id="IPR009822">
    <property type="entry name" value="YaeQ"/>
</dbReference>
<protein>
    <submittedName>
        <fullName evidence="1">YaeQ family protein</fullName>
    </submittedName>
</protein>
<dbReference type="InterPro" id="IPR011335">
    <property type="entry name" value="Restrct_endonuc-II-like"/>
</dbReference>
<dbReference type="Pfam" id="PF07152">
    <property type="entry name" value="YaeQ"/>
    <property type="match status" value="1"/>
</dbReference>
<dbReference type="InterPro" id="IPR038590">
    <property type="entry name" value="YaeQ_sf"/>
</dbReference>
<dbReference type="PIRSF" id="PIRSF011484">
    <property type="entry name" value="YaeQ"/>
    <property type="match status" value="1"/>
</dbReference>
<dbReference type="EMBL" id="BAEN01000030">
    <property type="protein sequence ID" value="GAC14041.1"/>
    <property type="molecule type" value="Genomic_DNA"/>
</dbReference>
<dbReference type="PANTHER" id="PTHR38784:SF1">
    <property type="entry name" value="SUCROSE PHOSPHORYLASE"/>
    <property type="match status" value="1"/>
</dbReference>
<dbReference type="Gene3D" id="3.10.640.10">
    <property type="entry name" value="Restriction endonuclease-like alpha-beta roll domain"/>
    <property type="match status" value="1"/>
</dbReference>
<dbReference type="SMART" id="SM01322">
    <property type="entry name" value="YaeQ"/>
    <property type="match status" value="1"/>
</dbReference>
<comment type="caution">
    <text evidence="1">The sequence shown here is derived from an EMBL/GenBank/DDBJ whole genome shotgun (WGS) entry which is preliminary data.</text>
</comment>
<dbReference type="SUPFAM" id="SSF52980">
    <property type="entry name" value="Restriction endonuclease-like"/>
    <property type="match status" value="1"/>
</dbReference>
<evidence type="ECO:0000313" key="2">
    <source>
        <dbReference type="Proteomes" id="UP000006334"/>
    </source>
</evidence>
<organism evidence="1 2">
    <name type="scientific">Aliiglaciecola lipolytica E3</name>
    <dbReference type="NCBI Taxonomy" id="1127673"/>
    <lineage>
        <taxon>Bacteria</taxon>
        <taxon>Pseudomonadati</taxon>
        <taxon>Pseudomonadota</taxon>
        <taxon>Gammaproteobacteria</taxon>
        <taxon>Alteromonadales</taxon>
        <taxon>Alteromonadaceae</taxon>
        <taxon>Aliiglaciecola</taxon>
    </lineage>
</organism>
<dbReference type="STRING" id="1127673.GLIP_1405"/>
<dbReference type="PANTHER" id="PTHR38784">
    <property type="entry name" value="SUCROSE PHOSPHORYLASE"/>
    <property type="match status" value="1"/>
</dbReference>
<dbReference type="OrthoDB" id="5293309at2"/>
<name>K6XQS4_9ALTE</name>
<reference evidence="1 2" key="1">
    <citation type="journal article" date="2017" name="Antonie Van Leeuwenhoek">
        <title>Rhizobium rhizosphaerae sp. nov., a novel species isolated from rice rhizosphere.</title>
        <authorList>
            <person name="Zhao J.J."/>
            <person name="Zhang J."/>
            <person name="Zhang R.J."/>
            <person name="Zhang C.W."/>
            <person name="Yin H.Q."/>
            <person name="Zhang X.X."/>
        </authorList>
    </citation>
    <scope>NUCLEOTIDE SEQUENCE [LARGE SCALE GENOMIC DNA]</scope>
    <source>
        <strain evidence="1 2">E3</strain>
    </source>
</reference>
<gene>
    <name evidence="1" type="ORF">GLIP_1405</name>
</gene>
<dbReference type="eggNOG" id="COG4681">
    <property type="taxonomic scope" value="Bacteria"/>
</dbReference>
<dbReference type="AlphaFoldDB" id="K6XQS4"/>
<dbReference type="RefSeq" id="WP_008843857.1">
    <property type="nucleotide sequence ID" value="NZ_BAEN01000030.1"/>
</dbReference>